<protein>
    <submittedName>
        <fullName evidence="1">Uncharacterized protein</fullName>
    </submittedName>
</protein>
<accession>A0A5B7EU54</accession>
<dbReference type="EMBL" id="VSRR010003598">
    <property type="protein sequence ID" value="MPC36747.1"/>
    <property type="molecule type" value="Genomic_DNA"/>
</dbReference>
<gene>
    <name evidence="1" type="ORF">E2C01_030215</name>
</gene>
<sequence>MSVVWCDGLSGTAGLVALRGKVEYDCKSGRLMYRWGEGVLGASLLCVGRLVEVVDGGLVVGGRVGGSDGGWWKREIIPSSAATG</sequence>
<proteinExistence type="predicted"/>
<name>A0A5B7EU54_PORTR</name>
<organism evidence="1 2">
    <name type="scientific">Portunus trituberculatus</name>
    <name type="common">Swimming crab</name>
    <name type="synonym">Neptunus trituberculatus</name>
    <dbReference type="NCBI Taxonomy" id="210409"/>
    <lineage>
        <taxon>Eukaryota</taxon>
        <taxon>Metazoa</taxon>
        <taxon>Ecdysozoa</taxon>
        <taxon>Arthropoda</taxon>
        <taxon>Crustacea</taxon>
        <taxon>Multicrustacea</taxon>
        <taxon>Malacostraca</taxon>
        <taxon>Eumalacostraca</taxon>
        <taxon>Eucarida</taxon>
        <taxon>Decapoda</taxon>
        <taxon>Pleocyemata</taxon>
        <taxon>Brachyura</taxon>
        <taxon>Eubrachyura</taxon>
        <taxon>Portunoidea</taxon>
        <taxon>Portunidae</taxon>
        <taxon>Portuninae</taxon>
        <taxon>Portunus</taxon>
    </lineage>
</organism>
<reference evidence="1 2" key="1">
    <citation type="submission" date="2019-05" db="EMBL/GenBank/DDBJ databases">
        <title>Another draft genome of Portunus trituberculatus and its Hox gene families provides insights of decapod evolution.</title>
        <authorList>
            <person name="Jeong J.-H."/>
            <person name="Song I."/>
            <person name="Kim S."/>
            <person name="Choi T."/>
            <person name="Kim D."/>
            <person name="Ryu S."/>
            <person name="Kim W."/>
        </authorList>
    </citation>
    <scope>NUCLEOTIDE SEQUENCE [LARGE SCALE GENOMIC DNA]</scope>
    <source>
        <tissue evidence="1">Muscle</tissue>
    </source>
</reference>
<dbReference type="Proteomes" id="UP000324222">
    <property type="component" value="Unassembled WGS sequence"/>
</dbReference>
<dbReference type="AlphaFoldDB" id="A0A5B7EU54"/>
<evidence type="ECO:0000313" key="1">
    <source>
        <dbReference type="EMBL" id="MPC36747.1"/>
    </source>
</evidence>
<evidence type="ECO:0000313" key="2">
    <source>
        <dbReference type="Proteomes" id="UP000324222"/>
    </source>
</evidence>
<keyword evidence="2" id="KW-1185">Reference proteome</keyword>
<comment type="caution">
    <text evidence="1">The sequence shown here is derived from an EMBL/GenBank/DDBJ whole genome shotgun (WGS) entry which is preliminary data.</text>
</comment>